<accession>A0A8R1IIT8</accession>
<evidence type="ECO:0000313" key="3">
    <source>
        <dbReference type="Proteomes" id="UP000005237"/>
    </source>
</evidence>
<dbReference type="Proteomes" id="UP000005237">
    <property type="component" value="Unassembled WGS sequence"/>
</dbReference>
<feature type="compositionally biased region" description="Acidic residues" evidence="1">
    <location>
        <begin position="46"/>
        <end position="55"/>
    </location>
</feature>
<dbReference type="EnsemblMetazoa" id="CJA34738.1">
    <property type="protein sequence ID" value="CJA34738.1"/>
    <property type="gene ID" value="WBGene00210585"/>
</dbReference>
<evidence type="ECO:0000256" key="1">
    <source>
        <dbReference type="SAM" id="MobiDB-lite"/>
    </source>
</evidence>
<protein>
    <submittedName>
        <fullName evidence="2">Uncharacterized protein</fullName>
    </submittedName>
</protein>
<name>A0A8R1IIT8_CAEJA</name>
<sequence>MTGSHLDRRIVRTVSHYGPLRAAVRSANRSLTEHTPVANYAHQDEQAEQDGEEERVEQPAGGYWKW</sequence>
<reference evidence="3" key="1">
    <citation type="submission" date="2010-08" db="EMBL/GenBank/DDBJ databases">
        <authorList>
            <consortium name="Caenorhabditis japonica Sequencing Consortium"/>
            <person name="Wilson R.K."/>
        </authorList>
    </citation>
    <scope>NUCLEOTIDE SEQUENCE [LARGE SCALE GENOMIC DNA]</scope>
    <source>
        <strain evidence="3">DF5081</strain>
    </source>
</reference>
<feature type="region of interest" description="Disordered" evidence="1">
    <location>
        <begin position="42"/>
        <end position="66"/>
    </location>
</feature>
<organism evidence="2 3">
    <name type="scientific">Caenorhabditis japonica</name>
    <dbReference type="NCBI Taxonomy" id="281687"/>
    <lineage>
        <taxon>Eukaryota</taxon>
        <taxon>Metazoa</taxon>
        <taxon>Ecdysozoa</taxon>
        <taxon>Nematoda</taxon>
        <taxon>Chromadorea</taxon>
        <taxon>Rhabditida</taxon>
        <taxon>Rhabditina</taxon>
        <taxon>Rhabditomorpha</taxon>
        <taxon>Rhabditoidea</taxon>
        <taxon>Rhabditidae</taxon>
        <taxon>Peloderinae</taxon>
        <taxon>Caenorhabditis</taxon>
    </lineage>
</organism>
<evidence type="ECO:0000313" key="2">
    <source>
        <dbReference type="EnsemblMetazoa" id="CJA34738.1"/>
    </source>
</evidence>
<keyword evidence="3" id="KW-1185">Reference proteome</keyword>
<reference evidence="2" key="2">
    <citation type="submission" date="2022-06" db="UniProtKB">
        <authorList>
            <consortium name="EnsemblMetazoa"/>
        </authorList>
    </citation>
    <scope>IDENTIFICATION</scope>
    <source>
        <strain evidence="2">DF5081</strain>
    </source>
</reference>
<proteinExistence type="predicted"/>
<dbReference type="AlphaFoldDB" id="A0A8R1IIT8"/>